<name>A0A368UC42_9STRE</name>
<protein>
    <submittedName>
        <fullName evidence="5">Alpha/beta hydrolase</fullName>
    </submittedName>
</protein>
<sequence>MERDGKHIAGKLYLPESVDNPPLVILSHGFGANYKSLEGYAHYFVDNGFAAYVFDFIGGGLESQSDGKMTDMSVLTEAADLDVVLDYFQDFSDINNQQIFLFGASQGGFVSTYVAGTRPADIAGLIVLYPAYVLQDDSKKRNPNPELGSETSHIGGIEVGKIYDRDAQSFDIYDLMPYYHGKTLIIHGTSDPIVPISYSERAVATFPEARLVVINGAGHGFTGKANEIAKTESVDFIKNIIAEK</sequence>
<dbReference type="Proteomes" id="UP000253215">
    <property type="component" value="Unassembled WGS sequence"/>
</dbReference>
<dbReference type="Pfam" id="PF12146">
    <property type="entry name" value="Hydrolase_4"/>
    <property type="match status" value="1"/>
</dbReference>
<dbReference type="Gene3D" id="3.40.50.1820">
    <property type="entry name" value="alpha/beta hydrolase"/>
    <property type="match status" value="1"/>
</dbReference>
<keyword evidence="1 5" id="KW-0378">Hydrolase</keyword>
<evidence type="ECO:0000256" key="2">
    <source>
        <dbReference type="ARBA" id="ARBA00038115"/>
    </source>
</evidence>
<dbReference type="Pfam" id="PF00561">
    <property type="entry name" value="Abhydrolase_1"/>
    <property type="match status" value="1"/>
</dbReference>
<organism evidence="5 6">
    <name type="scientific">Streptococcus gallolyticus</name>
    <dbReference type="NCBI Taxonomy" id="315405"/>
    <lineage>
        <taxon>Bacteria</taxon>
        <taxon>Bacillati</taxon>
        <taxon>Bacillota</taxon>
        <taxon>Bacilli</taxon>
        <taxon>Lactobacillales</taxon>
        <taxon>Streptococcaceae</taxon>
        <taxon>Streptococcus</taxon>
    </lineage>
</organism>
<dbReference type="SUPFAM" id="SSF53474">
    <property type="entry name" value="alpha/beta-Hydrolases"/>
    <property type="match status" value="1"/>
</dbReference>
<dbReference type="InterPro" id="IPR029058">
    <property type="entry name" value="AB_hydrolase_fold"/>
</dbReference>
<evidence type="ECO:0000313" key="5">
    <source>
        <dbReference type="EMBL" id="RCW16218.1"/>
    </source>
</evidence>
<evidence type="ECO:0000256" key="1">
    <source>
        <dbReference type="ARBA" id="ARBA00022801"/>
    </source>
</evidence>
<feature type="domain" description="AB hydrolase-1" evidence="3">
    <location>
        <begin position="173"/>
        <end position="219"/>
    </location>
</feature>
<dbReference type="EMBL" id="NETH01000063">
    <property type="protein sequence ID" value="RCW16218.1"/>
    <property type="molecule type" value="Genomic_DNA"/>
</dbReference>
<gene>
    <name evidence="5" type="ORF">CAC02_09710</name>
</gene>
<dbReference type="InterPro" id="IPR022742">
    <property type="entry name" value="Hydrolase_4"/>
</dbReference>
<dbReference type="GO" id="GO:0052689">
    <property type="term" value="F:carboxylic ester hydrolase activity"/>
    <property type="evidence" value="ECO:0007669"/>
    <property type="project" value="UniProtKB-ARBA"/>
</dbReference>
<dbReference type="PANTHER" id="PTHR22946:SF9">
    <property type="entry name" value="POLYKETIDE TRANSFERASE AF380"/>
    <property type="match status" value="1"/>
</dbReference>
<dbReference type="InterPro" id="IPR000073">
    <property type="entry name" value="AB_hydrolase_1"/>
</dbReference>
<evidence type="ECO:0000313" key="6">
    <source>
        <dbReference type="Proteomes" id="UP000253215"/>
    </source>
</evidence>
<dbReference type="PANTHER" id="PTHR22946">
    <property type="entry name" value="DIENELACTONE HYDROLASE DOMAIN-CONTAINING PROTEIN-RELATED"/>
    <property type="match status" value="1"/>
</dbReference>
<accession>A0A368UC42</accession>
<evidence type="ECO:0000259" key="3">
    <source>
        <dbReference type="Pfam" id="PF00561"/>
    </source>
</evidence>
<comment type="caution">
    <text evidence="5">The sequence shown here is derived from an EMBL/GenBank/DDBJ whole genome shotgun (WGS) entry which is preliminary data.</text>
</comment>
<evidence type="ECO:0000259" key="4">
    <source>
        <dbReference type="Pfam" id="PF12146"/>
    </source>
</evidence>
<reference evidence="5 6" key="1">
    <citation type="journal article" date="2018" name="Sci. Rep.">
        <title>Network-guided genomic and metagenomic analysis of the faecal microbiota of the critically endangered kakapo.</title>
        <authorList>
            <person name="Waite D.W."/>
            <person name="Dsouza M."/>
            <person name="Sekiguchi Y."/>
            <person name="Hugenholtz P."/>
            <person name="Taylor M.W."/>
        </authorList>
    </citation>
    <scope>NUCLEOTIDE SEQUENCE [LARGE SCALE GENOMIC DNA]</scope>
    <source>
        <strain evidence="5 6">BI02</strain>
    </source>
</reference>
<feature type="domain" description="Serine aminopeptidase S33" evidence="4">
    <location>
        <begin position="23"/>
        <end position="138"/>
    </location>
</feature>
<dbReference type="AlphaFoldDB" id="A0A368UC42"/>
<proteinExistence type="inferred from homology"/>
<comment type="similarity">
    <text evidence="2">Belongs to the AB hydrolase superfamily. FUS2 hydrolase family.</text>
</comment>
<dbReference type="InterPro" id="IPR050261">
    <property type="entry name" value="FrsA_esterase"/>
</dbReference>